<evidence type="ECO:0000256" key="1">
    <source>
        <dbReference type="SAM" id="SignalP"/>
    </source>
</evidence>
<feature type="chain" id="PRO_5019071977" evidence="1">
    <location>
        <begin position="30"/>
        <end position="300"/>
    </location>
</feature>
<gene>
    <name evidence="2" type="ORF">CVS54_01614</name>
</gene>
<organism evidence="2 3">
    <name type="scientific">Microbacterium oxydans</name>
    <dbReference type="NCBI Taxonomy" id="82380"/>
    <lineage>
        <taxon>Bacteria</taxon>
        <taxon>Bacillati</taxon>
        <taxon>Actinomycetota</taxon>
        <taxon>Actinomycetes</taxon>
        <taxon>Micrococcales</taxon>
        <taxon>Microbacteriaceae</taxon>
        <taxon>Microbacterium</taxon>
    </lineage>
</organism>
<accession>A0A3S9WJP1</accession>
<keyword evidence="1" id="KW-0732">Signal</keyword>
<dbReference type="EMBL" id="CP031422">
    <property type="protein sequence ID" value="AZS40288.1"/>
    <property type="molecule type" value="Genomic_DNA"/>
</dbReference>
<dbReference type="RefSeq" id="WP_127012110.1">
    <property type="nucleotide sequence ID" value="NZ_CP031422.1"/>
</dbReference>
<proteinExistence type="predicted"/>
<evidence type="ECO:0000313" key="2">
    <source>
        <dbReference type="EMBL" id="AZS40288.1"/>
    </source>
</evidence>
<dbReference type="Proteomes" id="UP000274841">
    <property type="component" value="Chromosome"/>
</dbReference>
<feature type="signal peptide" evidence="1">
    <location>
        <begin position="1"/>
        <end position="29"/>
    </location>
</feature>
<name>A0A3S9WJP1_9MICO</name>
<sequence>MKVKSAIGAIAAGAAVLISAMWIAPAAIAAEESAVDVVAKIAPADVAATIDTPLLAGGQSTVMINRLKVEVSAAAADGVSISTGDGLATIGLPFADEVSAASSTVPGTVTYDNGNSSSSVVLVHDTGSVQIATVIGSATAPTRYDYPIDLPDASRLVLRDGGAAVIDGVTGEVLGSFAAPWAKDAAGKDVPTRYELNGQTLTQVVDHDSSFTYPVVADPTYTTHVSYLSKAQVVSMYNGLKGISSACSVAPIPWPASIACLGLAPAAQVEKAYWNKWRLKVTYYNCGFNYCSYTTYTAVP</sequence>
<dbReference type="AlphaFoldDB" id="A0A3S9WJP1"/>
<protein>
    <submittedName>
        <fullName evidence="2">Uncharacterized protein</fullName>
    </submittedName>
</protein>
<dbReference type="KEGG" id="moy:CVS54_01614"/>
<reference evidence="2 3" key="1">
    <citation type="submission" date="2018-08" db="EMBL/GenBank/DDBJ databases">
        <title>Microbacterium oxydans strain HG3.</title>
        <authorList>
            <person name="ORTET P."/>
        </authorList>
    </citation>
    <scope>NUCLEOTIDE SEQUENCE [LARGE SCALE GENOMIC DNA]</scope>
    <source>
        <strain evidence="2 3">HG3</strain>
    </source>
</reference>
<evidence type="ECO:0000313" key="3">
    <source>
        <dbReference type="Proteomes" id="UP000274841"/>
    </source>
</evidence>